<dbReference type="AlphaFoldDB" id="A0A0F9R0S6"/>
<evidence type="ECO:0000313" key="1">
    <source>
        <dbReference type="EMBL" id="KKN48329.1"/>
    </source>
</evidence>
<gene>
    <name evidence="1" type="ORF">LCGC14_0653640</name>
</gene>
<reference evidence="1" key="1">
    <citation type="journal article" date="2015" name="Nature">
        <title>Complex archaea that bridge the gap between prokaryotes and eukaryotes.</title>
        <authorList>
            <person name="Spang A."/>
            <person name="Saw J.H."/>
            <person name="Jorgensen S.L."/>
            <person name="Zaremba-Niedzwiedzka K."/>
            <person name="Martijn J."/>
            <person name="Lind A.E."/>
            <person name="van Eijk R."/>
            <person name="Schleper C."/>
            <person name="Guy L."/>
            <person name="Ettema T.J."/>
        </authorList>
    </citation>
    <scope>NUCLEOTIDE SEQUENCE</scope>
</reference>
<proteinExistence type="predicted"/>
<organism evidence="1">
    <name type="scientific">marine sediment metagenome</name>
    <dbReference type="NCBI Taxonomy" id="412755"/>
    <lineage>
        <taxon>unclassified sequences</taxon>
        <taxon>metagenomes</taxon>
        <taxon>ecological metagenomes</taxon>
    </lineage>
</organism>
<name>A0A0F9R0S6_9ZZZZ</name>
<accession>A0A0F9R0S6</accession>
<comment type="caution">
    <text evidence="1">The sequence shown here is derived from an EMBL/GenBank/DDBJ whole genome shotgun (WGS) entry which is preliminary data.</text>
</comment>
<dbReference type="EMBL" id="LAZR01001225">
    <property type="protein sequence ID" value="KKN48329.1"/>
    <property type="molecule type" value="Genomic_DNA"/>
</dbReference>
<protein>
    <submittedName>
        <fullName evidence="1">Uncharacterized protein</fullName>
    </submittedName>
</protein>
<sequence length="55" mass="6216">MDKTHDNVISSFTFVILRSIQEALRGEIVKSTVSPELVRLARDIGEWEEADGQDL</sequence>